<feature type="compositionally biased region" description="Polar residues" evidence="4">
    <location>
        <begin position="9"/>
        <end position="18"/>
    </location>
</feature>
<dbReference type="GO" id="GO:0004089">
    <property type="term" value="F:carbonate dehydratase activity"/>
    <property type="evidence" value="ECO:0007669"/>
    <property type="project" value="UniProtKB-UniRule"/>
</dbReference>
<evidence type="ECO:0000256" key="1">
    <source>
        <dbReference type="ARBA" id="ARBA00006217"/>
    </source>
</evidence>
<reference evidence="6" key="2">
    <citation type="submission" date="2023-05" db="EMBL/GenBank/DDBJ databases">
        <authorList>
            <person name="Schelkunov M.I."/>
        </authorList>
    </citation>
    <scope>NUCLEOTIDE SEQUENCE</scope>
    <source>
        <strain evidence="6">Hsosn_3</strain>
        <tissue evidence="6">Leaf</tissue>
    </source>
</reference>
<dbReference type="SUPFAM" id="SSF53056">
    <property type="entry name" value="beta-carbonic anhydrase, cab"/>
    <property type="match status" value="1"/>
</dbReference>
<proteinExistence type="inferred from homology"/>
<dbReference type="PANTHER" id="PTHR11002:SF12">
    <property type="entry name" value="CARBONIC ANHYDRASE"/>
    <property type="match status" value="1"/>
</dbReference>
<evidence type="ECO:0000313" key="6">
    <source>
        <dbReference type="EMBL" id="KAK1401062.1"/>
    </source>
</evidence>
<comment type="catalytic activity">
    <reaction evidence="3">
        <text>hydrogencarbonate + H(+) = CO2 + H2O</text>
        <dbReference type="Rhea" id="RHEA:10748"/>
        <dbReference type="ChEBI" id="CHEBI:15377"/>
        <dbReference type="ChEBI" id="CHEBI:15378"/>
        <dbReference type="ChEBI" id="CHEBI:16526"/>
        <dbReference type="ChEBI" id="CHEBI:17544"/>
        <dbReference type="EC" id="4.2.1.1"/>
    </reaction>
</comment>
<keyword evidence="5" id="KW-1133">Transmembrane helix</keyword>
<keyword evidence="7" id="KW-1185">Reference proteome</keyword>
<name>A0AAD8JB45_9APIA</name>
<comment type="cofactor">
    <cofactor evidence="2">
        <name>Zn(2+)</name>
        <dbReference type="ChEBI" id="CHEBI:29105"/>
    </cofactor>
    <text evidence="2">Binds 1 zinc ion per subunit.</text>
</comment>
<keyword evidence="5" id="KW-0812">Transmembrane</keyword>
<dbReference type="Proteomes" id="UP001237642">
    <property type="component" value="Unassembled WGS sequence"/>
</dbReference>
<keyword evidence="5" id="KW-0472">Membrane</keyword>
<feature type="transmembrane region" description="Helical" evidence="5">
    <location>
        <begin position="115"/>
        <end position="132"/>
    </location>
</feature>
<dbReference type="InterPro" id="IPR001765">
    <property type="entry name" value="Carbonic_anhydrase"/>
</dbReference>
<evidence type="ECO:0000256" key="5">
    <source>
        <dbReference type="SAM" id="Phobius"/>
    </source>
</evidence>
<keyword evidence="3" id="KW-0456">Lyase</keyword>
<dbReference type="Gene3D" id="3.40.1050.10">
    <property type="entry name" value="Carbonic anhydrase"/>
    <property type="match status" value="1"/>
</dbReference>
<dbReference type="AlphaFoldDB" id="A0AAD8JB45"/>
<evidence type="ECO:0000256" key="2">
    <source>
        <dbReference type="PIRSR" id="PIRSR601765-1"/>
    </source>
</evidence>
<comment type="function">
    <text evidence="3">Reversible hydration of carbon dioxide.</text>
</comment>
<protein>
    <recommendedName>
        <fullName evidence="3">Carbonic anhydrase</fullName>
        <ecNumber evidence="3">4.2.1.1</ecNumber>
    </recommendedName>
    <alternativeName>
        <fullName evidence="3">Carbonate dehydratase</fullName>
    </alternativeName>
</protein>
<comment type="caution">
    <text evidence="6">The sequence shown here is derived from an EMBL/GenBank/DDBJ whole genome shotgun (WGS) entry which is preliminary data.</text>
</comment>
<organism evidence="6 7">
    <name type="scientific">Heracleum sosnowskyi</name>
    <dbReference type="NCBI Taxonomy" id="360622"/>
    <lineage>
        <taxon>Eukaryota</taxon>
        <taxon>Viridiplantae</taxon>
        <taxon>Streptophyta</taxon>
        <taxon>Embryophyta</taxon>
        <taxon>Tracheophyta</taxon>
        <taxon>Spermatophyta</taxon>
        <taxon>Magnoliopsida</taxon>
        <taxon>eudicotyledons</taxon>
        <taxon>Gunneridae</taxon>
        <taxon>Pentapetalae</taxon>
        <taxon>asterids</taxon>
        <taxon>campanulids</taxon>
        <taxon>Apiales</taxon>
        <taxon>Apiaceae</taxon>
        <taxon>Apioideae</taxon>
        <taxon>apioid superclade</taxon>
        <taxon>Tordylieae</taxon>
        <taxon>Tordyliinae</taxon>
        <taxon>Heracleum</taxon>
    </lineage>
</organism>
<evidence type="ECO:0000313" key="7">
    <source>
        <dbReference type="Proteomes" id="UP001237642"/>
    </source>
</evidence>
<gene>
    <name evidence="6" type="ORF">POM88_000667</name>
</gene>
<feature type="transmembrane region" description="Helical" evidence="5">
    <location>
        <begin position="76"/>
        <end position="94"/>
    </location>
</feature>
<keyword evidence="2" id="KW-0479">Metal-binding</keyword>
<comment type="similarity">
    <text evidence="1 3">Belongs to the beta-class carbonic anhydrase family.</text>
</comment>
<sequence>MQMKPWEKMTQSQRNNPALSLKASMDPPPVTQGLADTKKVSSPEDSRVCPFNILGFQPGDAFVVRNVANLVPPFEVLITFICFLFSMISVLNFNHRFSRKHPLFGCIFEFLYLKNSSYAAVSTSISLIVFIIETRTFFEDLKGDSQAVATTLSAE</sequence>
<accession>A0AAD8JB45</accession>
<dbReference type="GO" id="GO:0008270">
    <property type="term" value="F:zinc ion binding"/>
    <property type="evidence" value="ECO:0007669"/>
    <property type="project" value="UniProtKB-UniRule"/>
</dbReference>
<reference evidence="6" key="1">
    <citation type="submission" date="2023-02" db="EMBL/GenBank/DDBJ databases">
        <title>Genome of toxic invasive species Heracleum sosnowskyi carries increased number of genes despite the absence of recent whole-genome duplications.</title>
        <authorList>
            <person name="Schelkunov M."/>
            <person name="Shtratnikova V."/>
            <person name="Makarenko M."/>
            <person name="Klepikova A."/>
            <person name="Omelchenko D."/>
            <person name="Novikova G."/>
            <person name="Obukhova E."/>
            <person name="Bogdanov V."/>
            <person name="Penin A."/>
            <person name="Logacheva M."/>
        </authorList>
    </citation>
    <scope>NUCLEOTIDE SEQUENCE</scope>
    <source>
        <strain evidence="6">Hsosn_3</strain>
        <tissue evidence="6">Leaf</tissue>
    </source>
</reference>
<feature type="region of interest" description="Disordered" evidence="4">
    <location>
        <begin position="1"/>
        <end position="37"/>
    </location>
</feature>
<dbReference type="Pfam" id="PF00484">
    <property type="entry name" value="Pro_CA"/>
    <property type="match status" value="1"/>
</dbReference>
<dbReference type="InterPro" id="IPR036874">
    <property type="entry name" value="Carbonic_anhydrase_sf"/>
</dbReference>
<evidence type="ECO:0000256" key="3">
    <source>
        <dbReference type="RuleBase" id="RU003956"/>
    </source>
</evidence>
<keyword evidence="2 3" id="KW-0862">Zinc</keyword>
<evidence type="ECO:0000256" key="4">
    <source>
        <dbReference type="SAM" id="MobiDB-lite"/>
    </source>
</evidence>
<dbReference type="EMBL" id="JAUIZM010000001">
    <property type="protein sequence ID" value="KAK1401062.1"/>
    <property type="molecule type" value="Genomic_DNA"/>
</dbReference>
<feature type="binding site" evidence="2">
    <location>
        <position position="45"/>
    </location>
    <ligand>
        <name>Zn(2+)</name>
        <dbReference type="ChEBI" id="CHEBI:29105"/>
    </ligand>
</feature>
<dbReference type="EC" id="4.2.1.1" evidence="3"/>
<dbReference type="PANTHER" id="PTHR11002">
    <property type="entry name" value="CARBONIC ANHYDRASE"/>
    <property type="match status" value="1"/>
</dbReference>